<evidence type="ECO:0000313" key="2">
    <source>
        <dbReference type="Proteomes" id="UP000177506"/>
    </source>
</evidence>
<proteinExistence type="predicted"/>
<reference evidence="1 2" key="1">
    <citation type="submission" date="2016-08" db="EMBL/GenBank/DDBJ databases">
        <title>Hymenobacter coccineus sp. nov., Hymenobacter lapidarius sp. nov. and Hymenobacter glacialis sp. nov., isolated from Antarctic soil.</title>
        <authorList>
            <person name="Sedlacek I."/>
            <person name="Kralova S."/>
            <person name="Kyrova K."/>
            <person name="Maslanova I."/>
            <person name="Stankova E."/>
            <person name="Vrbovska V."/>
            <person name="Nemec M."/>
            <person name="Bartak M."/>
            <person name="Svec P."/>
            <person name="Busse H.-J."/>
            <person name="Pantucek R."/>
        </authorList>
    </citation>
    <scope>NUCLEOTIDE SEQUENCE [LARGE SCALE GENOMIC DNA]</scope>
    <source>
        <strain evidence="1 2">CCM 8649</strain>
    </source>
</reference>
<dbReference type="EMBL" id="MDZA01000417">
    <property type="protein sequence ID" value="OGX83315.1"/>
    <property type="molecule type" value="Genomic_DNA"/>
</dbReference>
<sequence length="63" mass="6959">MVRLRPALAGAWHLHSGTVIWRLARAAEGDVALRAFSPVVCQSPALNRQVRQLRDSVDAQRSP</sequence>
<dbReference type="Proteomes" id="UP000177506">
    <property type="component" value="Unassembled WGS sequence"/>
</dbReference>
<accession>A0A1G1SXG0</accession>
<dbReference type="AlphaFoldDB" id="A0A1G1SXG0"/>
<keyword evidence="2" id="KW-1185">Reference proteome</keyword>
<protein>
    <submittedName>
        <fullName evidence="1">Uncharacterized protein</fullName>
    </submittedName>
</protein>
<gene>
    <name evidence="1" type="ORF">BEN49_12535</name>
</gene>
<evidence type="ECO:0000313" key="1">
    <source>
        <dbReference type="EMBL" id="OGX83315.1"/>
    </source>
</evidence>
<name>A0A1G1SXG0_9BACT</name>
<comment type="caution">
    <text evidence="1">The sequence shown here is derived from an EMBL/GenBank/DDBJ whole genome shotgun (WGS) entry which is preliminary data.</text>
</comment>
<organism evidence="1 2">
    <name type="scientific">Hymenobacter coccineus</name>
    <dbReference type="NCBI Taxonomy" id="1908235"/>
    <lineage>
        <taxon>Bacteria</taxon>
        <taxon>Pseudomonadati</taxon>
        <taxon>Bacteroidota</taxon>
        <taxon>Cytophagia</taxon>
        <taxon>Cytophagales</taxon>
        <taxon>Hymenobacteraceae</taxon>
        <taxon>Hymenobacter</taxon>
    </lineage>
</organism>